<organism evidence="1 2">
    <name type="scientific">Noviherbaspirillum album</name>
    <dbReference type="NCBI Taxonomy" id="3080276"/>
    <lineage>
        <taxon>Bacteria</taxon>
        <taxon>Pseudomonadati</taxon>
        <taxon>Pseudomonadota</taxon>
        <taxon>Betaproteobacteria</taxon>
        <taxon>Burkholderiales</taxon>
        <taxon>Oxalobacteraceae</taxon>
        <taxon>Noviherbaspirillum</taxon>
    </lineage>
</organism>
<dbReference type="Proteomes" id="UP001352263">
    <property type="component" value="Unassembled WGS sequence"/>
</dbReference>
<evidence type="ECO:0000313" key="2">
    <source>
        <dbReference type="Proteomes" id="UP001352263"/>
    </source>
</evidence>
<proteinExistence type="predicted"/>
<reference evidence="1 2" key="1">
    <citation type="submission" date="2023-10" db="EMBL/GenBank/DDBJ databases">
        <title>Noviherbaspirillum sp. CPCC 100848 genome assembly.</title>
        <authorList>
            <person name="Li X.Y."/>
            <person name="Fang X.M."/>
        </authorList>
    </citation>
    <scope>NUCLEOTIDE SEQUENCE [LARGE SCALE GENOMIC DNA]</scope>
    <source>
        <strain evidence="1 2">CPCC 100848</strain>
    </source>
</reference>
<comment type="caution">
    <text evidence="1">The sequence shown here is derived from an EMBL/GenBank/DDBJ whole genome shotgun (WGS) entry which is preliminary data.</text>
</comment>
<evidence type="ECO:0000313" key="1">
    <source>
        <dbReference type="EMBL" id="MEC4718538.1"/>
    </source>
</evidence>
<accession>A0ABU6J4I3</accession>
<protein>
    <submittedName>
        <fullName evidence="1">Uncharacterized protein</fullName>
    </submittedName>
</protein>
<dbReference type="RefSeq" id="WP_326505274.1">
    <property type="nucleotide sequence ID" value="NZ_JAWIIV010000003.1"/>
</dbReference>
<dbReference type="EMBL" id="JAWIIV010000003">
    <property type="protein sequence ID" value="MEC4718538.1"/>
    <property type="molecule type" value="Genomic_DNA"/>
</dbReference>
<gene>
    <name evidence="1" type="ORF">RY831_05225</name>
</gene>
<keyword evidence="2" id="KW-1185">Reference proteome</keyword>
<sequence>MTHHDPHEINRLVGEFTDLQEQWEGNPASFDWRALQSLAQRGAEAYNEGGGPSFQSLALDGMRHSEFHERFLADMLRAGFDPFKLAQGGNGGNPIPVIDHASLAEAAENNPSSQRMRASLMELARDRFEIFANEVQLGTDPGASPLYDIVRACAESIPEDLLQKIDSRLAQSGRGAPAMRGVNPVEGYLSTAEMQIEGSRRPEG</sequence>
<name>A0ABU6J4I3_9BURK</name>